<dbReference type="eggNOG" id="COG0243">
    <property type="taxonomic scope" value="Bacteria"/>
</dbReference>
<comment type="similarity">
    <text evidence="1">Belongs to the prokaryotic molybdopterin-containing oxidoreductase family.</text>
</comment>
<dbReference type="PANTHER" id="PTHR43742">
    <property type="entry name" value="TRIMETHYLAMINE-N-OXIDE REDUCTASE"/>
    <property type="match status" value="1"/>
</dbReference>
<name>T0AS99_9RHOO</name>
<keyword evidence="4" id="KW-0479">Metal-binding</keyword>
<dbReference type="PATRIC" id="fig|1348657.5.peg.1785"/>
<dbReference type="GO" id="GO:0043546">
    <property type="term" value="F:molybdopterin cofactor binding"/>
    <property type="evidence" value="ECO:0007669"/>
    <property type="project" value="InterPro"/>
</dbReference>
<dbReference type="Gene3D" id="3.40.50.740">
    <property type="match status" value="1"/>
</dbReference>
<dbReference type="CDD" id="cd02780">
    <property type="entry name" value="MopB_CT_Tetrathionate_Arsenate-R"/>
    <property type="match status" value="1"/>
</dbReference>
<keyword evidence="5" id="KW-0732">Signal</keyword>
<evidence type="ECO:0000256" key="2">
    <source>
        <dbReference type="ARBA" id="ARBA00022485"/>
    </source>
</evidence>
<evidence type="ECO:0000259" key="9">
    <source>
        <dbReference type="PROSITE" id="PS51669"/>
    </source>
</evidence>
<sequence length="1032" mass="111134">MKIERREIIAAGGLAAFAAGFSQTLGRVVSNFTGAEEQPKIADGRHIHGRSIEPEYTVDPVSGAFTPNPNQQISYTACLGCTTQCGVRVRVDKTTGEVLRVTGNPYSPLSTEPHLPMKTSVKESLIALSRFQDQGLAGRSTACGRGNAAMDQMNSPFRVLTPMKRVGARNSGQWQPISFEQLVKEVVEGGDLFGEGHVDGLATLRDFSTPIDPEAPELGARVNQVGVLTSVNDGRENFSRRFWNQSFGTLNHVGHGSYCGGAYRSGSGALFGDLKKMPHAKPDLSNAEFVLFIGTAPGNAGNPFKIFGSKLAKGRADGRLDYVVVDPVLNNSNNLAAADRGRWVPIRPGTDGALVMGIMRWMFDNNKVNADYLAWPNLKAAHAAGEPSFTNAGWLLITQDGHPRQGRFLRGSDIGIEVASEEQYKDADPYVIATAAGELVAAGSAMVPAVLDASRVIELDGKPVTVKTPFEMLRASARRFDIAEYSALCGVPEEVIIGLADEFTRHGRKASAVAHGGMMAGNGFNNAYSVVTLNALIGNLNWKGGFIINGGGFKDNGAGPRYDLETFPGQVKPRGTPIGRNVAYEKSAEFKRRQAEGEPYPATDAWFPNAPGLGTEWFTGALRGYPYTLKALVLWSCNPIYGIPGIRPLIEKGLADPKQLPLIIAVDPLINESNAFADYIVPDSIMYESWGFPAPWAGIPTQATTARWPVVEPKAEQTADGVRIGMETFYIALAKAMGLPGFGAEAIADMEGKRYPLERAEDWYLRGAANVAFAGKAAVGDASDEDMSLTGVDRIRGLMESTLKPEEWRKVATVYTRGGRYQAAGEAQDATNPEWQTKRFTKPLWLWNENIGTARNTLTGARRSGCATWAPPAFFDGTPMRELHPEADWPLQVVSFKSALQNSYSIATRITGLHPDNPVIVHPADAARAGLQSGDSARIQTPGGEAACTVIVHEGVMEGVMAIEHGYGHRELGARAHRIGEHTQPQRPDLRAGINLNDLGLYDPTRGGAVIWVDSVSGTAVRQGLPARLVAA</sequence>
<dbReference type="PANTHER" id="PTHR43742:SF9">
    <property type="entry name" value="TETRATHIONATE REDUCTASE SUBUNIT A"/>
    <property type="match status" value="1"/>
</dbReference>
<proteinExistence type="inferred from homology"/>
<keyword evidence="7" id="KW-0408">Iron</keyword>
<feature type="domain" description="4Fe-4S Mo/W bis-MGD-type" evidence="9">
    <location>
        <begin position="71"/>
        <end position="157"/>
    </location>
</feature>
<reference evidence="10 11" key="1">
    <citation type="submission" date="2013-06" db="EMBL/GenBank/DDBJ databases">
        <title>Draft genome sequence of Thauera terpenica.</title>
        <authorList>
            <person name="Liu B."/>
            <person name="Frostegard A.H."/>
            <person name="Shapleigh J.P."/>
        </authorList>
    </citation>
    <scope>NUCLEOTIDE SEQUENCE [LARGE SCALE GENOMIC DNA]</scope>
    <source>
        <strain evidence="10 11">58Eu</strain>
    </source>
</reference>
<dbReference type="RefSeq" id="WP_021249207.1">
    <property type="nucleotide sequence ID" value="NZ_ATJV01000051.1"/>
</dbReference>
<dbReference type="STRING" id="1348657.M622_14510"/>
<dbReference type="Proteomes" id="UP000015455">
    <property type="component" value="Unassembled WGS sequence"/>
</dbReference>
<organism evidence="10 11">
    <name type="scientific">Thauera terpenica 58Eu</name>
    <dbReference type="NCBI Taxonomy" id="1348657"/>
    <lineage>
        <taxon>Bacteria</taxon>
        <taxon>Pseudomonadati</taxon>
        <taxon>Pseudomonadota</taxon>
        <taxon>Betaproteobacteria</taxon>
        <taxon>Rhodocyclales</taxon>
        <taxon>Zoogloeaceae</taxon>
        <taxon>Thauera</taxon>
    </lineage>
</organism>
<evidence type="ECO:0000256" key="8">
    <source>
        <dbReference type="ARBA" id="ARBA00023014"/>
    </source>
</evidence>
<dbReference type="InterPro" id="IPR006963">
    <property type="entry name" value="Mopterin_OxRdtase_4Fe-4S_dom"/>
</dbReference>
<evidence type="ECO:0000313" key="11">
    <source>
        <dbReference type="Proteomes" id="UP000015455"/>
    </source>
</evidence>
<dbReference type="InterPro" id="IPR009010">
    <property type="entry name" value="Asp_de-COase-like_dom_sf"/>
</dbReference>
<dbReference type="PROSITE" id="PS51669">
    <property type="entry name" value="4FE4S_MOW_BIS_MGD"/>
    <property type="match status" value="1"/>
</dbReference>
<keyword evidence="2" id="KW-0004">4Fe-4S</keyword>
<protein>
    <submittedName>
        <fullName evidence="10">Tetrathionate reductase</fullName>
    </submittedName>
</protein>
<gene>
    <name evidence="10" type="ORF">M622_14510</name>
</gene>
<dbReference type="SUPFAM" id="SSF50692">
    <property type="entry name" value="ADC-like"/>
    <property type="match status" value="1"/>
</dbReference>
<dbReference type="SMART" id="SM00926">
    <property type="entry name" value="Molybdop_Fe4S4"/>
    <property type="match status" value="1"/>
</dbReference>
<dbReference type="EMBL" id="ATJV01000051">
    <property type="protein sequence ID" value="EPZ15719.1"/>
    <property type="molecule type" value="Genomic_DNA"/>
</dbReference>
<evidence type="ECO:0000256" key="6">
    <source>
        <dbReference type="ARBA" id="ARBA00023002"/>
    </source>
</evidence>
<dbReference type="InterPro" id="IPR041929">
    <property type="entry name" value="Tetrathionate-R_A_N"/>
</dbReference>
<dbReference type="PROSITE" id="PS00551">
    <property type="entry name" value="MOLYBDOPTERIN_PROK_1"/>
    <property type="match status" value="1"/>
</dbReference>
<evidence type="ECO:0000313" key="10">
    <source>
        <dbReference type="EMBL" id="EPZ15719.1"/>
    </source>
</evidence>
<comment type="caution">
    <text evidence="10">The sequence shown here is derived from an EMBL/GenBank/DDBJ whole genome shotgun (WGS) entry which is preliminary data.</text>
</comment>
<dbReference type="GO" id="GO:0051539">
    <property type="term" value="F:4 iron, 4 sulfur cluster binding"/>
    <property type="evidence" value="ECO:0007669"/>
    <property type="project" value="UniProtKB-KW"/>
</dbReference>
<accession>T0AS99</accession>
<evidence type="ECO:0000256" key="7">
    <source>
        <dbReference type="ARBA" id="ARBA00023004"/>
    </source>
</evidence>
<dbReference type="InterPro" id="IPR050612">
    <property type="entry name" value="Prok_Mopterin_Oxidored"/>
</dbReference>
<evidence type="ECO:0000256" key="3">
    <source>
        <dbReference type="ARBA" id="ARBA00022505"/>
    </source>
</evidence>
<keyword evidence="3" id="KW-0500">Molybdenum</keyword>
<evidence type="ECO:0000256" key="5">
    <source>
        <dbReference type="ARBA" id="ARBA00022729"/>
    </source>
</evidence>
<dbReference type="Gene3D" id="3.30.200.210">
    <property type="match status" value="1"/>
</dbReference>
<dbReference type="InterPro" id="IPR006656">
    <property type="entry name" value="Mopterin_OxRdtase"/>
</dbReference>
<evidence type="ECO:0000256" key="1">
    <source>
        <dbReference type="ARBA" id="ARBA00010312"/>
    </source>
</evidence>
<keyword evidence="6" id="KW-0560">Oxidoreductase</keyword>
<dbReference type="InterPro" id="IPR027467">
    <property type="entry name" value="MopterinOxRdtase_cofactor_BS"/>
</dbReference>
<dbReference type="InterPro" id="IPR037946">
    <property type="entry name" value="MopB_CT_Tetrathionate"/>
</dbReference>
<dbReference type="CDD" id="cd02758">
    <property type="entry name" value="MopB_Tetrathionate-Ra"/>
    <property type="match status" value="1"/>
</dbReference>
<dbReference type="GO" id="GO:0046872">
    <property type="term" value="F:metal ion binding"/>
    <property type="evidence" value="ECO:0007669"/>
    <property type="project" value="UniProtKB-KW"/>
</dbReference>
<dbReference type="Pfam" id="PF01568">
    <property type="entry name" value="Molydop_binding"/>
    <property type="match status" value="1"/>
</dbReference>
<keyword evidence="8" id="KW-0411">Iron-sulfur</keyword>
<dbReference type="AlphaFoldDB" id="T0AS99"/>
<dbReference type="InterPro" id="IPR006657">
    <property type="entry name" value="MoPterin_dinucl-bd_dom"/>
</dbReference>
<dbReference type="GO" id="GO:0016491">
    <property type="term" value="F:oxidoreductase activity"/>
    <property type="evidence" value="ECO:0007669"/>
    <property type="project" value="UniProtKB-KW"/>
</dbReference>
<dbReference type="SUPFAM" id="SSF53706">
    <property type="entry name" value="Formate dehydrogenase/DMSO reductase, domains 1-3"/>
    <property type="match status" value="1"/>
</dbReference>
<dbReference type="Pfam" id="PF00384">
    <property type="entry name" value="Molybdopterin"/>
    <property type="match status" value="1"/>
</dbReference>
<keyword evidence="11" id="KW-1185">Reference proteome</keyword>
<evidence type="ECO:0000256" key="4">
    <source>
        <dbReference type="ARBA" id="ARBA00022723"/>
    </source>
</evidence>
<dbReference type="Gene3D" id="2.40.40.20">
    <property type="match status" value="1"/>
</dbReference>
<dbReference type="Gene3D" id="3.40.228.10">
    <property type="entry name" value="Dimethylsulfoxide Reductase, domain 2"/>
    <property type="match status" value="1"/>
</dbReference>
<dbReference type="OrthoDB" id="9796486at2"/>